<protein>
    <recommendedName>
        <fullName evidence="1 4">Serine acetyltransferase</fullName>
        <ecNumber evidence="4">2.3.1.30</ecNumber>
    </recommendedName>
</protein>
<comment type="catalytic activity">
    <reaction evidence="4">
        <text>L-serine + acetyl-CoA = O-acetyl-L-serine + CoA</text>
        <dbReference type="Rhea" id="RHEA:24560"/>
        <dbReference type="ChEBI" id="CHEBI:33384"/>
        <dbReference type="ChEBI" id="CHEBI:57287"/>
        <dbReference type="ChEBI" id="CHEBI:57288"/>
        <dbReference type="ChEBI" id="CHEBI:58340"/>
        <dbReference type="EC" id="2.3.1.30"/>
    </reaction>
</comment>
<dbReference type="InParanoid" id="A0A3N1G924"/>
<evidence type="ECO:0000256" key="2">
    <source>
        <dbReference type="ARBA" id="ARBA00022679"/>
    </source>
</evidence>
<proteinExistence type="inferred from homology"/>
<gene>
    <name evidence="5" type="ORF">EDC03_3215</name>
</gene>
<dbReference type="PANTHER" id="PTHR42811">
    <property type="entry name" value="SERINE ACETYLTRANSFERASE"/>
    <property type="match status" value="1"/>
</dbReference>
<dbReference type="InterPro" id="IPR011004">
    <property type="entry name" value="Trimer_LpxA-like_sf"/>
</dbReference>
<dbReference type="PIRSF" id="PIRSF000441">
    <property type="entry name" value="CysE"/>
    <property type="match status" value="1"/>
</dbReference>
<dbReference type="Pfam" id="PF00132">
    <property type="entry name" value="Hexapep"/>
    <property type="match status" value="1"/>
</dbReference>
<dbReference type="AlphaFoldDB" id="A0A3N1G924"/>
<comment type="caution">
    <text evidence="5">The sequence shown here is derived from an EMBL/GenBank/DDBJ whole genome shotgun (WGS) entry which is preliminary data.</text>
</comment>
<dbReference type="InterPro" id="IPR005881">
    <property type="entry name" value="Ser_O-AcTrfase"/>
</dbReference>
<evidence type="ECO:0000256" key="4">
    <source>
        <dbReference type="PIRNR" id="PIRNR000441"/>
    </source>
</evidence>
<dbReference type="GO" id="GO:0009001">
    <property type="term" value="F:serine O-acetyltransferase activity"/>
    <property type="evidence" value="ECO:0007669"/>
    <property type="project" value="UniProtKB-EC"/>
</dbReference>
<dbReference type="SUPFAM" id="SSF51161">
    <property type="entry name" value="Trimeric LpxA-like enzymes"/>
    <property type="match status" value="1"/>
</dbReference>
<dbReference type="PROSITE" id="PS00101">
    <property type="entry name" value="HEXAPEP_TRANSFERASES"/>
    <property type="match status" value="1"/>
</dbReference>
<dbReference type="Gene3D" id="2.160.10.10">
    <property type="entry name" value="Hexapeptide repeat proteins"/>
    <property type="match status" value="1"/>
</dbReference>
<evidence type="ECO:0000313" key="6">
    <source>
        <dbReference type="Proteomes" id="UP000276232"/>
    </source>
</evidence>
<dbReference type="GO" id="GO:0005737">
    <property type="term" value="C:cytoplasm"/>
    <property type="evidence" value="ECO:0007669"/>
    <property type="project" value="InterPro"/>
</dbReference>
<sequence length="171" mass="17934">MNGWRDEVVIPFAVDLGRAGGRRALAREWSVWALALHRAGRWADGRTGMAGRVARRLYWPLHRAAVAITGLELPKEVVVGPGLRVHHAGTVVVHPRARLGARCTLRQGVTLGERRPGAGAPTLGDDVEVGAYAQVLGPVVVGDGARIGALALVIHDVPAGAVVAAAPARLL</sequence>
<keyword evidence="6" id="KW-1185">Reference proteome</keyword>
<keyword evidence="2 4" id="KW-0808">Transferase</keyword>
<evidence type="ECO:0000313" key="5">
    <source>
        <dbReference type="EMBL" id="ROP26745.1"/>
    </source>
</evidence>
<dbReference type="GO" id="GO:0006535">
    <property type="term" value="P:cysteine biosynthetic process from serine"/>
    <property type="evidence" value="ECO:0007669"/>
    <property type="project" value="InterPro"/>
</dbReference>
<name>A0A3N1G924_9ACTN</name>
<comment type="similarity">
    <text evidence="4">Belongs to the transferase hexapeptide repeat family.</text>
</comment>
<evidence type="ECO:0000256" key="1">
    <source>
        <dbReference type="ARBA" id="ARBA00018522"/>
    </source>
</evidence>
<dbReference type="InterPro" id="IPR001451">
    <property type="entry name" value="Hexapep"/>
</dbReference>
<dbReference type="EC" id="2.3.1.30" evidence="4"/>
<reference evidence="5 6" key="1">
    <citation type="journal article" date="2015" name="Stand. Genomic Sci.">
        <title>Genomic Encyclopedia of Bacterial and Archaeal Type Strains, Phase III: the genomes of soil and plant-associated and newly described type strains.</title>
        <authorList>
            <person name="Whitman W.B."/>
            <person name="Woyke T."/>
            <person name="Klenk H.P."/>
            <person name="Zhou Y."/>
            <person name="Lilburn T.G."/>
            <person name="Beck B.J."/>
            <person name="De Vos P."/>
            <person name="Vandamme P."/>
            <person name="Eisen J.A."/>
            <person name="Garrity G."/>
            <person name="Hugenholtz P."/>
            <person name="Kyrpides N.C."/>
        </authorList>
    </citation>
    <scope>NUCLEOTIDE SEQUENCE [LARGE SCALE GENOMIC DNA]</scope>
    <source>
        <strain evidence="5 6">CECT 7306</strain>
    </source>
</reference>
<evidence type="ECO:0000256" key="3">
    <source>
        <dbReference type="ARBA" id="ARBA00022737"/>
    </source>
</evidence>
<dbReference type="Proteomes" id="UP000276232">
    <property type="component" value="Unassembled WGS sequence"/>
</dbReference>
<keyword evidence="3" id="KW-0677">Repeat</keyword>
<keyword evidence="4" id="KW-0012">Acyltransferase</keyword>
<dbReference type="EMBL" id="RJKN01000010">
    <property type="protein sequence ID" value="ROP26745.1"/>
    <property type="molecule type" value="Genomic_DNA"/>
</dbReference>
<organism evidence="5 6">
    <name type="scientific">Pseudokineococcus lusitanus</name>
    <dbReference type="NCBI Taxonomy" id="763993"/>
    <lineage>
        <taxon>Bacteria</taxon>
        <taxon>Bacillati</taxon>
        <taxon>Actinomycetota</taxon>
        <taxon>Actinomycetes</taxon>
        <taxon>Kineosporiales</taxon>
        <taxon>Kineosporiaceae</taxon>
        <taxon>Pseudokineococcus</taxon>
    </lineage>
</organism>
<accession>A0A3N1G924</accession>
<dbReference type="InterPro" id="IPR018357">
    <property type="entry name" value="Hexapep_transf_CS"/>
</dbReference>